<organism evidence="3 4">
    <name type="scientific">Paramecium primaurelia</name>
    <dbReference type="NCBI Taxonomy" id="5886"/>
    <lineage>
        <taxon>Eukaryota</taxon>
        <taxon>Sar</taxon>
        <taxon>Alveolata</taxon>
        <taxon>Ciliophora</taxon>
        <taxon>Intramacronucleata</taxon>
        <taxon>Oligohymenophorea</taxon>
        <taxon>Peniculida</taxon>
        <taxon>Parameciidae</taxon>
        <taxon>Paramecium</taxon>
    </lineage>
</organism>
<accession>A0A8S1L596</accession>
<dbReference type="Proteomes" id="UP000688137">
    <property type="component" value="Unassembled WGS sequence"/>
</dbReference>
<evidence type="ECO:0008006" key="5">
    <source>
        <dbReference type="Google" id="ProtNLM"/>
    </source>
</evidence>
<evidence type="ECO:0000313" key="4">
    <source>
        <dbReference type="Proteomes" id="UP000688137"/>
    </source>
</evidence>
<reference evidence="3" key="1">
    <citation type="submission" date="2021-01" db="EMBL/GenBank/DDBJ databases">
        <authorList>
            <consortium name="Genoscope - CEA"/>
            <person name="William W."/>
        </authorList>
    </citation>
    <scope>NUCLEOTIDE SEQUENCE</scope>
</reference>
<protein>
    <recommendedName>
        <fullName evidence="5">Transmembrane protein</fullName>
    </recommendedName>
</protein>
<dbReference type="CDD" id="cd00064">
    <property type="entry name" value="FU"/>
    <property type="match status" value="1"/>
</dbReference>
<evidence type="ECO:0000313" key="3">
    <source>
        <dbReference type="EMBL" id="CAD8061385.1"/>
    </source>
</evidence>
<sequence length="1217" mass="144423">MTLLIPLLILIFGFSCQYIVDLSQDYQTYTQQLNLQLEDLVTNKFFTYGLWNKYLPLGQISQIGQMGVFGSNCYHLHNAADSLTLKVDLIYFDCLDVDQMKITKVIQFFDYDGIFHSYDITLDQWEYESHWYFIQIVQWPIQKRFELMFIHYPEVIFKKILYIHCPYRSFNQQLTFGGGLLLNDDEFFQNIQGRKKLSFFPGKLYYDFLTLQIGTFDRNGLKIAIDTFGDLYICNCQSNINVQIENQILNWLDQKYFTSENGNCDQFGLSGWLRIKEINKLNDNFDYKFMKMNKFSQNQKLNDDNLSAFQLIYRISQQQYEILIMSYSYRFPIVNIDFNNNPFLIIKQIEINNNIYLWHYLQVTLQQNVLQIIITFYQELNKYQYQEQINVYHFNEIQFQIHYGNINQESNNYLNIQIQNFNFYNCDISQINKNCHSSCQLCDGPTNSDCLSCQNNSNRIYIPLQKACICQYNTIDQDFCYSYQHFQFQLIQYQTNQLQCQYGYFYFNSQTCIKCPSIIQSNLITCLECIENPLYWQYNPYCQTLIYIIHNNTYNTIKDQTIQYYIIIDDQLQLCEYCSFSQLQNEQALYNNYITNINRQQRFCQRNQIFYGLLVVFECYSCNLDACLECAVTETGLACILCLDNFTAKNGQCQLKVVESNYEQQLSFFVKNKCLAPYYITSNKGCKLCQIKNCRYCFEFQKNDLKKCTLYDNFEIFQEDEFHSVGCSLCEDNFIFDFTVGLCLHQKPNLQFCLRSFINLDGTEICTLSSIDDFRVASQIINCEKLIINCLQCVLISSLQIKCVICAQGYTSSVTTGSCYTTPYNNSKISIEGDRLQMNGWIQLIQSFLMSFLPNSYYYPMPFSYLITPLPIVCMDGYQITQHNTCESYCQSDCLDCEETNDINFKFQCKKCSLDYYRLPLRSKYENQCLKCSPLCAICQPRDISEINQLNKHFIITDSNLLYTYKCLYPAPDPNIIIRQPQLTPQYCFSQNCTEFFQYEFEINYKTVQQHLTTVLPEFFYENDINTNYLNQIGIRIMRIIFLYLLPLDDQQNIQDYEMIKIESKLKQKIFSLTQVRFNIRKADISNNIFNFSLIINGFDVIEIQNMIFSINKNFYFKFENDESINLNIEDTQFLGFQDNQQILSFLTFAKDFNNLRLINLNFNNLQINDSIIWDVSFSQLGGKIEISNIHFINYSNKRYYFYLMYIFMVLCFQFFN</sequence>
<proteinExistence type="predicted"/>
<dbReference type="InterPro" id="IPR006212">
    <property type="entry name" value="Furin_repeat"/>
</dbReference>
<keyword evidence="1" id="KW-1133">Transmembrane helix</keyword>
<feature type="signal peptide" evidence="2">
    <location>
        <begin position="1"/>
        <end position="17"/>
    </location>
</feature>
<feature type="transmembrane region" description="Helical" evidence="1">
    <location>
        <begin position="1200"/>
        <end position="1216"/>
    </location>
</feature>
<evidence type="ECO:0000256" key="1">
    <source>
        <dbReference type="SAM" id="Phobius"/>
    </source>
</evidence>
<keyword evidence="1" id="KW-0812">Transmembrane</keyword>
<gene>
    <name evidence="3" type="ORF">PPRIM_AZ9-3.1.T0310282</name>
</gene>
<dbReference type="OMA" id="MENECLT"/>
<keyword evidence="2" id="KW-0732">Signal</keyword>
<dbReference type="AlphaFoldDB" id="A0A8S1L596"/>
<name>A0A8S1L596_PARPR</name>
<comment type="caution">
    <text evidence="3">The sequence shown here is derived from an EMBL/GenBank/DDBJ whole genome shotgun (WGS) entry which is preliminary data.</text>
</comment>
<keyword evidence="4" id="KW-1185">Reference proteome</keyword>
<feature type="chain" id="PRO_5035898488" description="Transmembrane protein" evidence="2">
    <location>
        <begin position="18"/>
        <end position="1217"/>
    </location>
</feature>
<dbReference type="EMBL" id="CAJJDM010000030">
    <property type="protein sequence ID" value="CAD8061385.1"/>
    <property type="molecule type" value="Genomic_DNA"/>
</dbReference>
<keyword evidence="1" id="KW-0472">Membrane</keyword>
<evidence type="ECO:0000256" key="2">
    <source>
        <dbReference type="SAM" id="SignalP"/>
    </source>
</evidence>